<organism evidence="1 2">
    <name type="scientific">Acetobacter tropicalis</name>
    <dbReference type="NCBI Taxonomy" id="104102"/>
    <lineage>
        <taxon>Bacteria</taxon>
        <taxon>Pseudomonadati</taxon>
        <taxon>Pseudomonadota</taxon>
        <taxon>Alphaproteobacteria</taxon>
        <taxon>Acetobacterales</taxon>
        <taxon>Acetobacteraceae</taxon>
        <taxon>Acetobacter</taxon>
    </lineage>
</organism>
<evidence type="ECO:0000313" key="1">
    <source>
        <dbReference type="EMBL" id="KGB23906.1"/>
    </source>
</evidence>
<dbReference type="AlphaFoldDB" id="A0A094ZNR1"/>
<reference evidence="1 2" key="1">
    <citation type="submission" date="2014-06" db="EMBL/GenBank/DDBJ databases">
        <title>Functional and comparative genomic analyses of the Drosophila gut microbiota identify candidate symbiosis factors.</title>
        <authorList>
            <person name="Newell P.D."/>
            <person name="Chaston J.M."/>
            <person name="Douglas A.E."/>
        </authorList>
    </citation>
    <scope>NUCLEOTIDE SEQUENCE [LARGE SCALE GENOMIC DNA]</scope>
    <source>
        <strain evidence="1 2">DmCS_006</strain>
    </source>
</reference>
<sequence>MARSGKKTLRGYSWWFLFVSATHFDYSKNYLKSLSVLCGSFSALDDVGVFKPISLR</sequence>
<dbReference type="Proteomes" id="UP000029448">
    <property type="component" value="Unassembled WGS sequence"/>
</dbReference>
<dbReference type="PATRIC" id="fig|104102.7.peg.1522"/>
<keyword evidence="2" id="KW-1185">Reference proteome</keyword>
<evidence type="ECO:0000313" key="2">
    <source>
        <dbReference type="Proteomes" id="UP000029448"/>
    </source>
</evidence>
<proteinExistence type="predicted"/>
<gene>
    <name evidence="1" type="ORF">AtDm6_1538</name>
</gene>
<name>A0A094ZNR1_9PROT</name>
<protein>
    <submittedName>
        <fullName evidence="1">Uncharacterized protein</fullName>
    </submittedName>
</protein>
<comment type="caution">
    <text evidence="1">The sequence shown here is derived from an EMBL/GenBank/DDBJ whole genome shotgun (WGS) entry which is preliminary data.</text>
</comment>
<accession>A0A094ZNR1</accession>
<dbReference type="EMBL" id="JOKM01000054">
    <property type="protein sequence ID" value="KGB23906.1"/>
    <property type="molecule type" value="Genomic_DNA"/>
</dbReference>